<feature type="transmembrane region" description="Helical" evidence="1">
    <location>
        <begin position="7"/>
        <end position="25"/>
    </location>
</feature>
<feature type="domain" description="DUF1648" evidence="2">
    <location>
        <begin position="31"/>
        <end position="59"/>
    </location>
</feature>
<dbReference type="PIRSF" id="PIRSF038959">
    <property type="entry name" value="SdpI"/>
    <property type="match status" value="1"/>
</dbReference>
<evidence type="ECO:0000313" key="4">
    <source>
        <dbReference type="Proteomes" id="UP000600865"/>
    </source>
</evidence>
<feature type="transmembrane region" description="Helical" evidence="1">
    <location>
        <begin position="88"/>
        <end position="113"/>
    </location>
</feature>
<keyword evidence="1" id="KW-1133">Transmembrane helix</keyword>
<organism evidence="3 4">
    <name type="scientific">Litorimonas cladophorae</name>
    <dbReference type="NCBI Taxonomy" id="1220491"/>
    <lineage>
        <taxon>Bacteria</taxon>
        <taxon>Pseudomonadati</taxon>
        <taxon>Pseudomonadota</taxon>
        <taxon>Alphaproteobacteria</taxon>
        <taxon>Maricaulales</taxon>
        <taxon>Robiginitomaculaceae</taxon>
    </lineage>
</organism>
<dbReference type="GO" id="GO:0009636">
    <property type="term" value="P:response to toxic substance"/>
    <property type="evidence" value="ECO:0007669"/>
    <property type="project" value="TreeGrafter"/>
</dbReference>
<comment type="caution">
    <text evidence="3">The sequence shown here is derived from an EMBL/GenBank/DDBJ whole genome shotgun (WGS) entry which is preliminary data.</text>
</comment>
<dbReference type="Pfam" id="PF13630">
    <property type="entry name" value="SdpI"/>
    <property type="match status" value="1"/>
</dbReference>
<gene>
    <name evidence="3" type="ORF">GCM10011309_00580</name>
</gene>
<feature type="transmembrane region" description="Helical" evidence="1">
    <location>
        <begin position="179"/>
        <end position="198"/>
    </location>
</feature>
<evidence type="ECO:0000313" key="3">
    <source>
        <dbReference type="EMBL" id="GGX55803.1"/>
    </source>
</evidence>
<reference evidence="3 4" key="1">
    <citation type="journal article" date="2014" name="Int. J. Syst. Evol. Microbiol.">
        <title>Complete genome sequence of Corynebacterium casei LMG S-19264T (=DSM 44701T), isolated from a smear-ripened cheese.</title>
        <authorList>
            <consortium name="US DOE Joint Genome Institute (JGI-PGF)"/>
            <person name="Walter F."/>
            <person name="Albersmeier A."/>
            <person name="Kalinowski J."/>
            <person name="Ruckert C."/>
        </authorList>
    </citation>
    <scope>NUCLEOTIDE SEQUENCE [LARGE SCALE GENOMIC DNA]</scope>
    <source>
        <strain evidence="3 4">KCTC 23968</strain>
    </source>
</reference>
<dbReference type="PANTHER" id="PTHR37810">
    <property type="entry name" value="IMMUNITY PROTEIN SDPI"/>
    <property type="match status" value="1"/>
</dbReference>
<accession>A0A918K9I2</accession>
<dbReference type="AlphaFoldDB" id="A0A918K9I2"/>
<dbReference type="InterPro" id="IPR025962">
    <property type="entry name" value="SdpI/YhfL"/>
</dbReference>
<dbReference type="InterPro" id="IPR026272">
    <property type="entry name" value="SdpI"/>
</dbReference>
<dbReference type="InterPro" id="IPR012867">
    <property type="entry name" value="DUF1648"/>
</dbReference>
<protein>
    <recommendedName>
        <fullName evidence="2">DUF1648 domain-containing protein</fullName>
    </recommendedName>
</protein>
<keyword evidence="1" id="KW-0472">Membrane</keyword>
<dbReference type="RefSeq" id="WP_189579752.1">
    <property type="nucleotide sequence ID" value="NZ_BMYV01000001.1"/>
</dbReference>
<evidence type="ECO:0000256" key="1">
    <source>
        <dbReference type="SAM" id="Phobius"/>
    </source>
</evidence>
<evidence type="ECO:0000259" key="2">
    <source>
        <dbReference type="Pfam" id="PF07853"/>
    </source>
</evidence>
<sequence>MIRTGLIWSTFLIGVMVAMALYVQVDISDATQVPIHWNAQGEVDGYATPSEAMLVFWILIGTAIFTSGLLAALLLTPGLQEELAKFRGLYLGIWLGTVGIFVAIALILGWVLIQAGDGGAGEPSGQVFLIFTRGILAFSAMLFMILGNYMPKTRQNGVVGIRTPWSLASTDNWERTHRMAGPMMMGAGLVALLSSIFLPLLLSGMVFTAAILIGSLVPVFYSYRISSAK</sequence>
<feature type="transmembrane region" description="Helical" evidence="1">
    <location>
        <begin position="54"/>
        <end position="76"/>
    </location>
</feature>
<keyword evidence="1" id="KW-0812">Transmembrane</keyword>
<keyword evidence="4" id="KW-1185">Reference proteome</keyword>
<dbReference type="Proteomes" id="UP000600865">
    <property type="component" value="Unassembled WGS sequence"/>
</dbReference>
<name>A0A918K9I2_9PROT</name>
<proteinExistence type="predicted"/>
<dbReference type="PANTHER" id="PTHR37810:SF5">
    <property type="entry name" value="IMMUNITY PROTEIN SDPI"/>
    <property type="match status" value="1"/>
</dbReference>
<dbReference type="Pfam" id="PF07853">
    <property type="entry name" value="DUF1648"/>
    <property type="match status" value="1"/>
</dbReference>
<feature type="transmembrane region" description="Helical" evidence="1">
    <location>
        <begin position="125"/>
        <end position="146"/>
    </location>
</feature>
<dbReference type="EMBL" id="BMYV01000001">
    <property type="protein sequence ID" value="GGX55803.1"/>
    <property type="molecule type" value="Genomic_DNA"/>
</dbReference>
<feature type="transmembrane region" description="Helical" evidence="1">
    <location>
        <begin position="204"/>
        <end position="223"/>
    </location>
</feature>